<sequence>MDTQQEILHRLNALTAQLQEGKLNQLEMEELVQLSREFHERCLILRYKAIEQKVYEAKGEVVETPVEPETIVEEVADAAPASTPHVVEEKEEVMPAEGMMFDFSTPAEDENESKQNLSLNFDVTPTPEIEEKEASVEEVPTHQKVEEEKPQPQAPEVSAPKEEITKVTITQPEPINTLNNPVYNQGSFYDRFNSNEDNSLASKLGASKIASLKEAFGLNDRLQCINELFEGNKDKFESTLNSLDNLDSYATAKQQLSEVAVAMNWDLENEVVTDFVKKVERRYA</sequence>
<protein>
    <submittedName>
        <fullName evidence="2">Uncharacterized protein</fullName>
    </submittedName>
</protein>
<dbReference type="OrthoDB" id="1100725at2"/>
<dbReference type="AlphaFoldDB" id="A0A1I6ZRG2"/>
<evidence type="ECO:0000313" key="2">
    <source>
        <dbReference type="EMBL" id="SFT65296.1"/>
    </source>
</evidence>
<reference evidence="2 3" key="1">
    <citation type="submission" date="2016-10" db="EMBL/GenBank/DDBJ databases">
        <authorList>
            <person name="de Groot N.N."/>
        </authorList>
    </citation>
    <scope>NUCLEOTIDE SEQUENCE [LARGE SCALE GENOMIC DNA]</scope>
    <source>
        <strain evidence="2 3">CGMCC 1.7005</strain>
    </source>
</reference>
<keyword evidence="3" id="KW-1185">Reference proteome</keyword>
<organism evidence="2 3">
    <name type="scientific">Lishizhenia tianjinensis</name>
    <dbReference type="NCBI Taxonomy" id="477690"/>
    <lineage>
        <taxon>Bacteria</taxon>
        <taxon>Pseudomonadati</taxon>
        <taxon>Bacteroidota</taxon>
        <taxon>Flavobacteriia</taxon>
        <taxon>Flavobacteriales</taxon>
        <taxon>Crocinitomicaceae</taxon>
        <taxon>Lishizhenia</taxon>
    </lineage>
</organism>
<feature type="region of interest" description="Disordered" evidence="1">
    <location>
        <begin position="130"/>
        <end position="161"/>
    </location>
</feature>
<proteinExistence type="predicted"/>
<gene>
    <name evidence="2" type="ORF">SAMN05216474_1567</name>
</gene>
<feature type="compositionally biased region" description="Basic and acidic residues" evidence="1">
    <location>
        <begin position="132"/>
        <end position="150"/>
    </location>
</feature>
<dbReference type="STRING" id="477690.SAMN05216474_1567"/>
<dbReference type="RefSeq" id="WP_090247934.1">
    <property type="nucleotide sequence ID" value="NZ_FPAS01000002.1"/>
</dbReference>
<name>A0A1I6ZRG2_9FLAO</name>
<evidence type="ECO:0000313" key="3">
    <source>
        <dbReference type="Proteomes" id="UP000236454"/>
    </source>
</evidence>
<evidence type="ECO:0000256" key="1">
    <source>
        <dbReference type="SAM" id="MobiDB-lite"/>
    </source>
</evidence>
<dbReference type="Proteomes" id="UP000236454">
    <property type="component" value="Unassembled WGS sequence"/>
</dbReference>
<accession>A0A1I6ZRG2</accession>
<dbReference type="EMBL" id="FPAS01000002">
    <property type="protein sequence ID" value="SFT65296.1"/>
    <property type="molecule type" value="Genomic_DNA"/>
</dbReference>